<evidence type="ECO:0000313" key="8">
    <source>
        <dbReference type="EMBL" id="RZB65650.1"/>
    </source>
</evidence>
<keyword evidence="3" id="KW-0325">Glycoprotein</keyword>
<evidence type="ECO:0000313" key="9">
    <source>
        <dbReference type="EMBL" id="RZB65651.1"/>
    </source>
</evidence>
<accession>A0A445GWI7</accession>
<evidence type="ECO:0000256" key="1">
    <source>
        <dbReference type="ARBA" id="ARBA00022729"/>
    </source>
</evidence>
<keyword evidence="9" id="KW-0675">Receptor</keyword>
<keyword evidence="10" id="KW-1185">Reference proteome</keyword>
<dbReference type="Pfam" id="PF14223">
    <property type="entry name" value="Retrotran_gag_2"/>
    <property type="match status" value="1"/>
</dbReference>
<evidence type="ECO:0000259" key="7">
    <source>
        <dbReference type="Pfam" id="PF08276"/>
    </source>
</evidence>
<organism evidence="9 10">
    <name type="scientific">Glycine soja</name>
    <name type="common">Wild soybean</name>
    <dbReference type="NCBI Taxonomy" id="3848"/>
    <lineage>
        <taxon>Eukaryota</taxon>
        <taxon>Viridiplantae</taxon>
        <taxon>Streptophyta</taxon>
        <taxon>Embryophyta</taxon>
        <taxon>Tracheophyta</taxon>
        <taxon>Spermatophyta</taxon>
        <taxon>Magnoliopsida</taxon>
        <taxon>eudicotyledons</taxon>
        <taxon>Gunneridae</taxon>
        <taxon>Pentapetalae</taxon>
        <taxon>rosids</taxon>
        <taxon>fabids</taxon>
        <taxon>Fabales</taxon>
        <taxon>Fabaceae</taxon>
        <taxon>Papilionoideae</taxon>
        <taxon>50 kb inversion clade</taxon>
        <taxon>NPAAA clade</taxon>
        <taxon>indigoferoid/millettioid clade</taxon>
        <taxon>Phaseoleae</taxon>
        <taxon>Glycine</taxon>
        <taxon>Glycine subgen. Soja</taxon>
    </lineage>
</organism>
<dbReference type="PANTHER" id="PTHR35317:SF11">
    <property type="entry name" value="CCHC-TYPE DOMAIN-CONTAINING PROTEIN"/>
    <property type="match status" value="1"/>
</dbReference>
<feature type="domain" description="Apple" evidence="7">
    <location>
        <begin position="299"/>
        <end position="352"/>
    </location>
</feature>
<dbReference type="Gene3D" id="2.90.10.10">
    <property type="entry name" value="Bulb-type lectin domain"/>
    <property type="match status" value="1"/>
</dbReference>
<keyword evidence="1 5" id="KW-0732">Signal</keyword>
<dbReference type="InterPro" id="IPR003609">
    <property type="entry name" value="Pan_app"/>
</dbReference>
<dbReference type="Pfam" id="PF08276">
    <property type="entry name" value="PAN_2"/>
    <property type="match status" value="1"/>
</dbReference>
<evidence type="ECO:0000313" key="10">
    <source>
        <dbReference type="Proteomes" id="UP000289340"/>
    </source>
</evidence>
<gene>
    <name evidence="9" type="ORF">D0Y65_041633</name>
</gene>
<evidence type="ECO:0000256" key="4">
    <source>
        <dbReference type="SAM" id="MobiDB-lite"/>
    </source>
</evidence>
<dbReference type="EMBL" id="QZWG01000015">
    <property type="protein sequence ID" value="RZB65650.1"/>
    <property type="molecule type" value="Genomic_DNA"/>
</dbReference>
<dbReference type="InterPro" id="IPR001480">
    <property type="entry name" value="Bulb-type_lectin_dom"/>
</dbReference>
<dbReference type="Proteomes" id="UP000289340">
    <property type="component" value="Chromosome 15"/>
</dbReference>
<keyword evidence="9" id="KW-0430">Lectin</keyword>
<dbReference type="PANTHER" id="PTHR35317">
    <property type="entry name" value="OS04G0629600 PROTEIN"/>
    <property type="match status" value="1"/>
</dbReference>
<feature type="compositionally biased region" description="Polar residues" evidence="4">
    <location>
        <begin position="614"/>
        <end position="628"/>
    </location>
</feature>
<dbReference type="EMBL" id="QZWG01000015">
    <property type="protein sequence ID" value="RZB65651.1"/>
    <property type="molecule type" value="Genomic_DNA"/>
</dbReference>
<evidence type="ECO:0000259" key="6">
    <source>
        <dbReference type="Pfam" id="PF01453"/>
    </source>
</evidence>
<feature type="compositionally biased region" description="Basic and acidic residues" evidence="4">
    <location>
        <begin position="601"/>
        <end position="611"/>
    </location>
</feature>
<dbReference type="Pfam" id="PF01453">
    <property type="entry name" value="B_lectin"/>
    <property type="match status" value="1"/>
</dbReference>
<proteinExistence type="predicted"/>
<dbReference type="SUPFAM" id="SSF51110">
    <property type="entry name" value="alpha-D-mannose-specific plant lectins"/>
    <property type="match status" value="1"/>
</dbReference>
<evidence type="ECO:0000256" key="5">
    <source>
        <dbReference type="SAM" id="SignalP"/>
    </source>
</evidence>
<sequence>MKLMVLKLLAFVFLWLWWSTCIHVKAENDRLKPGDSLNFSQSLISKSGKYSTIIFRILDEDEYHLGIQSKDKNFDWVEIRKPFSKDYEFLSLNTSGVLKIESRYGNKPIILYSPPQAINNTMAILLDTGNFVLQQLHPNGTNTLLWQSFDYPSTLIPTMKLGVNHKTGHQWVLVSSLTDLVLNPGAFSLEWEPKGQELVIRRRGKVCWRSGKLRNNRFEYIPEEAQRMLKYTIVSNGDEDSFSFNSTNDKLTPRWSFSRSGRLSCNEGYVKADLCYGYNNTGGCQRWQDLPKCRNPGDLFVKKTLFPDYENVTFEMNPAFGYSDCEASCWSNCSCDGFSALWVNETGCTFYHWNSSKNFVDTSVAGVELYMLENTGNITPHNGEASFSHITLPIFDGENYDLWEVKMQSYMESWDLWDAVEEDYEIYPLSENPTMAQIKNHKKRKMKKAKAMSCLFTGVSQMIFIRIMTLKSPKTIWEYLKEEYAGDDRIRSMQVLNLRKEFELQRMQESETIKEYSNKLLGIANKIKLLGSDFVDSRIVEKILVTVPERYEASIASLENTKDLSKITLAEVLHALQAQEQRRLMRQDRVVEGALPAKHHKVDESKKDFFKKNQPASSKNSANNQGKD</sequence>
<keyword evidence="2" id="KW-1015">Disulfide bond</keyword>
<evidence type="ECO:0000256" key="3">
    <source>
        <dbReference type="ARBA" id="ARBA00023180"/>
    </source>
</evidence>
<dbReference type="GO" id="GO:0016301">
    <property type="term" value="F:kinase activity"/>
    <property type="evidence" value="ECO:0007669"/>
    <property type="project" value="UniProtKB-KW"/>
</dbReference>
<feature type="chain" id="PRO_5036113097" evidence="5">
    <location>
        <begin position="27"/>
        <end position="628"/>
    </location>
</feature>
<keyword evidence="9" id="KW-0418">Kinase</keyword>
<dbReference type="GO" id="GO:0030246">
    <property type="term" value="F:carbohydrate binding"/>
    <property type="evidence" value="ECO:0007669"/>
    <property type="project" value="UniProtKB-KW"/>
</dbReference>
<dbReference type="AlphaFoldDB" id="A0A445GWI7"/>
<reference evidence="9 10" key="1">
    <citation type="submission" date="2018-09" db="EMBL/GenBank/DDBJ databases">
        <title>A high-quality reference genome of wild soybean provides a powerful tool to mine soybean genomes.</title>
        <authorList>
            <person name="Xie M."/>
            <person name="Chung C.Y.L."/>
            <person name="Li M.-W."/>
            <person name="Wong F.-L."/>
            <person name="Chan T.-F."/>
            <person name="Lam H.-M."/>
        </authorList>
    </citation>
    <scope>NUCLEOTIDE SEQUENCE [LARGE SCALE GENOMIC DNA]</scope>
    <source>
        <strain evidence="10">cv. W05</strain>
        <tissue evidence="9">Hypocotyl of etiolated seedlings</tissue>
    </source>
</reference>
<name>A0A445GWI7_GLYSO</name>
<evidence type="ECO:0000256" key="2">
    <source>
        <dbReference type="ARBA" id="ARBA00023157"/>
    </source>
</evidence>
<comment type="caution">
    <text evidence="9">The sequence shown here is derived from an EMBL/GenBank/DDBJ whole genome shotgun (WGS) entry which is preliminary data.</text>
</comment>
<keyword evidence="9" id="KW-0808">Transferase</keyword>
<feature type="signal peptide" evidence="5">
    <location>
        <begin position="1"/>
        <end position="26"/>
    </location>
</feature>
<dbReference type="InterPro" id="IPR036426">
    <property type="entry name" value="Bulb-type_lectin_dom_sf"/>
</dbReference>
<protein>
    <submittedName>
        <fullName evidence="8">G-type lectin S-receptor-like serine/threonine-protein kinase B120 isoform F</fullName>
    </submittedName>
    <submittedName>
        <fullName evidence="9">G-type lectin S-receptor-like serine/threonine-protein kinase B120 isoform G</fullName>
    </submittedName>
</protein>
<feature type="region of interest" description="Disordered" evidence="4">
    <location>
        <begin position="595"/>
        <end position="628"/>
    </location>
</feature>
<feature type="domain" description="Bulb-type lectin" evidence="6">
    <location>
        <begin position="76"/>
        <end position="175"/>
    </location>
</feature>